<proteinExistence type="predicted"/>
<evidence type="ECO:0000313" key="2">
    <source>
        <dbReference type="Proteomes" id="UP000306324"/>
    </source>
</evidence>
<evidence type="ECO:0000313" key="1">
    <source>
        <dbReference type="EMBL" id="TMQ75557.1"/>
    </source>
</evidence>
<dbReference type="Proteomes" id="UP000306324">
    <property type="component" value="Unassembled WGS sequence"/>
</dbReference>
<keyword evidence="2" id="KW-1185">Reference proteome</keyword>
<comment type="caution">
    <text evidence="1">The sequence shown here is derived from an EMBL/GenBank/DDBJ whole genome shotgun (WGS) entry which is preliminary data.</text>
</comment>
<gene>
    <name evidence="1" type="ORF">ACCUM_1186</name>
</gene>
<reference evidence="1 2" key="1">
    <citation type="submission" date="2019-04" db="EMBL/GenBank/DDBJ databases">
        <title>A novel phosphate-accumulating bacterium identified in bioreactor for phosphate removal from wastewater.</title>
        <authorList>
            <person name="Kotlyarov R.Y."/>
            <person name="Beletsky A.V."/>
            <person name="Kallistova A.Y."/>
            <person name="Dorofeev A.G."/>
            <person name="Nikolaev Y.Y."/>
            <person name="Pimenov N.V."/>
            <person name="Ravin N.V."/>
            <person name="Mardanov A.V."/>
        </authorList>
    </citation>
    <scope>NUCLEOTIDE SEQUENCE [LARGE SCALE GENOMIC DNA]</scope>
    <source>
        <strain evidence="1 2">Bin19</strain>
    </source>
</reference>
<dbReference type="AlphaFoldDB" id="A0A5S4EJM5"/>
<dbReference type="EMBL" id="SWAD01000088">
    <property type="protein sequence ID" value="TMQ75557.1"/>
    <property type="molecule type" value="Genomic_DNA"/>
</dbReference>
<name>A0A5S4EJM5_9PROT</name>
<sequence>MKDAYPRPWKPEITDEAKAWVVHIACTKPKDHGLAAEL</sequence>
<protein>
    <submittedName>
        <fullName evidence="1">Uncharacterized protein</fullName>
    </submittedName>
</protein>
<organism evidence="1 2">
    <name type="scientific">Candidatus Accumulibacter phosphatis</name>
    <dbReference type="NCBI Taxonomy" id="327160"/>
    <lineage>
        <taxon>Bacteria</taxon>
        <taxon>Pseudomonadati</taxon>
        <taxon>Pseudomonadota</taxon>
        <taxon>Betaproteobacteria</taxon>
        <taxon>Candidatus Accumulibacter</taxon>
    </lineage>
</organism>
<accession>A0A5S4EJM5</accession>